<comment type="subcellular location">
    <subcellularLocation>
        <location evidence="1">Membrane</location>
        <topology evidence="1">Multi-pass membrane protein</topology>
    </subcellularLocation>
</comment>
<evidence type="ECO:0000256" key="3">
    <source>
        <dbReference type="ARBA" id="ARBA00022989"/>
    </source>
</evidence>
<evidence type="ECO:0000256" key="1">
    <source>
        <dbReference type="ARBA" id="ARBA00004141"/>
    </source>
</evidence>
<feature type="transmembrane region" description="Helical" evidence="5">
    <location>
        <begin position="401"/>
        <end position="418"/>
    </location>
</feature>
<evidence type="ECO:0000256" key="4">
    <source>
        <dbReference type="ARBA" id="ARBA00023136"/>
    </source>
</evidence>
<accession>A0A4S2DKL1</accession>
<dbReference type="OrthoDB" id="1654636at2"/>
<comment type="caution">
    <text evidence="7">The sequence shown here is derived from an EMBL/GenBank/DDBJ whole genome shotgun (WGS) entry which is preliminary data.</text>
</comment>
<feature type="domain" description="Integral membrane bound transporter" evidence="6">
    <location>
        <begin position="363"/>
        <end position="482"/>
    </location>
</feature>
<feature type="transmembrane region" description="Helical" evidence="5">
    <location>
        <begin position="71"/>
        <end position="87"/>
    </location>
</feature>
<evidence type="ECO:0000259" key="6">
    <source>
        <dbReference type="Pfam" id="PF13515"/>
    </source>
</evidence>
<feature type="transmembrane region" description="Helical" evidence="5">
    <location>
        <begin position="352"/>
        <end position="370"/>
    </location>
</feature>
<dbReference type="GO" id="GO:0016020">
    <property type="term" value="C:membrane"/>
    <property type="evidence" value="ECO:0007669"/>
    <property type="project" value="UniProtKB-SubCell"/>
</dbReference>
<feature type="transmembrane region" description="Helical" evidence="5">
    <location>
        <begin position="93"/>
        <end position="111"/>
    </location>
</feature>
<dbReference type="Proteomes" id="UP000306888">
    <property type="component" value="Unassembled WGS sequence"/>
</dbReference>
<proteinExistence type="predicted"/>
<keyword evidence="8" id="KW-1185">Reference proteome</keyword>
<feature type="transmembrane region" description="Helical" evidence="5">
    <location>
        <begin position="118"/>
        <end position="134"/>
    </location>
</feature>
<evidence type="ECO:0000256" key="2">
    <source>
        <dbReference type="ARBA" id="ARBA00022692"/>
    </source>
</evidence>
<evidence type="ECO:0000313" key="7">
    <source>
        <dbReference type="EMBL" id="TGY42796.1"/>
    </source>
</evidence>
<evidence type="ECO:0000256" key="5">
    <source>
        <dbReference type="SAM" id="Phobius"/>
    </source>
</evidence>
<dbReference type="AlphaFoldDB" id="A0A4S2DKL1"/>
<reference evidence="7 8" key="1">
    <citation type="submission" date="2019-04" db="EMBL/GenBank/DDBJ databases">
        <title>Microbes associate with the intestines of laboratory mice.</title>
        <authorList>
            <person name="Navarre W."/>
            <person name="Wong E."/>
            <person name="Huang K."/>
            <person name="Tropini C."/>
            <person name="Ng K."/>
            <person name="Yu B."/>
        </authorList>
    </citation>
    <scope>NUCLEOTIDE SEQUENCE [LARGE SCALE GENOMIC DNA]</scope>
    <source>
        <strain evidence="7 8">NM50_B9-20</strain>
    </source>
</reference>
<organism evidence="7 8">
    <name type="scientific">Clostridium sartagoforme</name>
    <dbReference type="NCBI Taxonomy" id="84031"/>
    <lineage>
        <taxon>Bacteria</taxon>
        <taxon>Bacillati</taxon>
        <taxon>Bacillota</taxon>
        <taxon>Clostridia</taxon>
        <taxon>Eubacteriales</taxon>
        <taxon>Clostridiaceae</taxon>
        <taxon>Clostridium</taxon>
    </lineage>
</organism>
<keyword evidence="4 5" id="KW-0472">Membrane</keyword>
<dbReference type="InterPro" id="IPR049453">
    <property type="entry name" value="Memb_transporter_dom"/>
</dbReference>
<dbReference type="EMBL" id="SRYR01000002">
    <property type="protein sequence ID" value="TGY42796.1"/>
    <property type="molecule type" value="Genomic_DNA"/>
</dbReference>
<gene>
    <name evidence="7" type="ORF">E5347_08280</name>
</gene>
<feature type="transmembrane region" description="Helical" evidence="5">
    <location>
        <begin position="445"/>
        <end position="463"/>
    </location>
</feature>
<feature type="transmembrane region" description="Helical" evidence="5">
    <location>
        <begin position="140"/>
        <end position="160"/>
    </location>
</feature>
<protein>
    <recommendedName>
        <fullName evidence="6">Integral membrane bound transporter domain-containing protein</fullName>
    </recommendedName>
</protein>
<dbReference type="Pfam" id="PF13515">
    <property type="entry name" value="FUSC_2"/>
    <property type="match status" value="1"/>
</dbReference>
<feature type="transmembrane region" description="Helical" evidence="5">
    <location>
        <begin position="42"/>
        <end position="59"/>
    </location>
</feature>
<sequence>MIVFLLGCRKGAVMVKNKIITNTLIFIFIILFVNLFKTIFGPGNVLIGVTIITMALVLMEVDLTIMPVDNFLKILFLNLFSLVFSVLSIQNVWIGIILNFIGLFIIGYFLSGNLKKSMVIPFGLQYFFMIFYPVEGRDLINRFLALIAGTIFIMITQFIVNKDKVIKTGAKVINNISNNILNKIIAIQKNESFGKENFAITESINYLKRVIYDKRVDNYYLTKDGILTTDILWALERINLLLDNISELENRDDYSDLLNDVYSEVEIIKDRNLSLEDIDKIRSHINNEKVRDEYVNEFVDIMTILYNKVESIDIIDNKERNNIRKECEIPHHFNKIFVHKRNLKIDSAKVRYAIRLAIVGSFTVFIAKLFNLSEGRWMCFTIFSLIQPYSEVSNNRVKDRVIATIIGGIIVLLSFSVIRNQAARSAIILLAGYSDSYSRNYREKMICVTVSAVASAAMAGGTIELVGKRILFVLIGASLTLLANKFIFPYKIDDMKKYLIETYNSLIKQMKYDIKEDHNDYSVRNLYLITGFIDDKMKLSMESAEEEKNNFIKNNRIRVNDIYKSLVEIKN</sequence>
<keyword evidence="2 5" id="KW-0812">Transmembrane</keyword>
<name>A0A4S2DKL1_9CLOT</name>
<evidence type="ECO:0000313" key="8">
    <source>
        <dbReference type="Proteomes" id="UP000306888"/>
    </source>
</evidence>
<keyword evidence="3 5" id="KW-1133">Transmembrane helix</keyword>
<feature type="transmembrane region" description="Helical" evidence="5">
    <location>
        <begin position="469"/>
        <end position="488"/>
    </location>
</feature>
<feature type="transmembrane region" description="Helical" evidence="5">
    <location>
        <begin position="19"/>
        <end position="36"/>
    </location>
</feature>